<evidence type="ECO:0000313" key="3">
    <source>
        <dbReference type="Proteomes" id="UP000254326"/>
    </source>
</evidence>
<keyword evidence="1" id="KW-0472">Membrane</keyword>
<evidence type="ECO:0000256" key="1">
    <source>
        <dbReference type="SAM" id="Phobius"/>
    </source>
</evidence>
<dbReference type="PANTHER" id="PTHR30441:SF8">
    <property type="entry name" value="DUF748 DOMAIN-CONTAINING PROTEIN"/>
    <property type="match status" value="1"/>
</dbReference>
<dbReference type="InterPro" id="IPR052894">
    <property type="entry name" value="AsmA-related"/>
</dbReference>
<dbReference type="GO" id="GO:0090313">
    <property type="term" value="P:regulation of protein targeting to membrane"/>
    <property type="evidence" value="ECO:0007669"/>
    <property type="project" value="TreeGrafter"/>
</dbReference>
<dbReference type="InterPro" id="IPR008023">
    <property type="entry name" value="DUF748"/>
</dbReference>
<comment type="caution">
    <text evidence="2">The sequence shown here is derived from an EMBL/GenBank/DDBJ whole genome shotgun (WGS) entry which is preliminary data.</text>
</comment>
<gene>
    <name evidence="2" type="ORF">DN730_02790</name>
</gene>
<sequence>MAQEGFFMTKRRLNGTLIWVGVIALLLLVIHLALPYWLTKFLNKRLENMEGYKGHIDHVSLQLYTGAYQLHDLSIVKIDGTKQVPFVRVDEIDISLSWRALFKGAVVADFVFERPEVNFVDGESEQQSQSGQGADWRKVVNDLSPIVINKVEVHGGTVAFRNFESNPPVNIQINNIEASLNNLTNVDRGKGRVATLDVTANALNDAKMIVNAEIDPFVDDDFIVAIRCEELSLPMFNDLSRAYAGLDFNGGTGQLVSEIQAKDGALSGYVKPLFKNVDIFAWEQDVEDQNDNPFQIAWEAIGGGVAGILTNSDSRKVATRLDFSGQLDDPEVGTWQTIKNTLSNAFLKAYNTRFEGLFKSSTNEPANDINT</sequence>
<dbReference type="EMBL" id="QKRA01000001">
    <property type="protein sequence ID" value="RDL45985.1"/>
    <property type="molecule type" value="Genomic_DNA"/>
</dbReference>
<protein>
    <recommendedName>
        <fullName evidence="4">DUF748 domain-containing protein</fullName>
    </recommendedName>
</protein>
<reference evidence="2 3" key="1">
    <citation type="submission" date="2018-06" db="EMBL/GenBank/DDBJ databases">
        <title>Marinomonas sp. YLB-05 draft genome sequence.</title>
        <authorList>
            <person name="Yu L."/>
            <person name="Tang X."/>
        </authorList>
    </citation>
    <scope>NUCLEOTIDE SEQUENCE [LARGE SCALE GENOMIC DNA]</scope>
    <source>
        <strain evidence="2 3">YLB-05</strain>
    </source>
</reference>
<keyword evidence="3" id="KW-1185">Reference proteome</keyword>
<evidence type="ECO:0000313" key="2">
    <source>
        <dbReference type="EMBL" id="RDL45985.1"/>
    </source>
</evidence>
<organism evidence="2 3">
    <name type="scientific">Marinomonas piezotolerans</name>
    <dbReference type="NCBI Taxonomy" id="2213058"/>
    <lineage>
        <taxon>Bacteria</taxon>
        <taxon>Pseudomonadati</taxon>
        <taxon>Pseudomonadota</taxon>
        <taxon>Gammaproteobacteria</taxon>
        <taxon>Oceanospirillales</taxon>
        <taxon>Oceanospirillaceae</taxon>
        <taxon>Marinomonas</taxon>
    </lineage>
</organism>
<keyword evidence="1" id="KW-0812">Transmembrane</keyword>
<dbReference type="GO" id="GO:0005886">
    <property type="term" value="C:plasma membrane"/>
    <property type="evidence" value="ECO:0007669"/>
    <property type="project" value="TreeGrafter"/>
</dbReference>
<evidence type="ECO:0008006" key="4">
    <source>
        <dbReference type="Google" id="ProtNLM"/>
    </source>
</evidence>
<name>A0A370UE51_9GAMM</name>
<dbReference type="AlphaFoldDB" id="A0A370UE51"/>
<feature type="transmembrane region" description="Helical" evidence="1">
    <location>
        <begin position="16"/>
        <end position="38"/>
    </location>
</feature>
<accession>A0A370UE51</accession>
<dbReference type="Proteomes" id="UP000254326">
    <property type="component" value="Unassembled WGS sequence"/>
</dbReference>
<keyword evidence="1" id="KW-1133">Transmembrane helix</keyword>
<proteinExistence type="predicted"/>
<dbReference type="Pfam" id="PF05359">
    <property type="entry name" value="DUF748"/>
    <property type="match status" value="2"/>
</dbReference>
<dbReference type="PANTHER" id="PTHR30441">
    <property type="entry name" value="DUF748 DOMAIN-CONTAINING PROTEIN"/>
    <property type="match status" value="1"/>
</dbReference>